<dbReference type="Proteomes" id="UP001295469">
    <property type="component" value="Chromosome A02"/>
</dbReference>
<dbReference type="EMBL" id="HG994356">
    <property type="protein sequence ID" value="CAF2136271.1"/>
    <property type="molecule type" value="Genomic_DNA"/>
</dbReference>
<name>A0A816WM63_BRANA</name>
<evidence type="ECO:0000313" key="2">
    <source>
        <dbReference type="EMBL" id="CAF2136271.1"/>
    </source>
</evidence>
<organism evidence="2">
    <name type="scientific">Brassica napus</name>
    <name type="common">Rape</name>
    <dbReference type="NCBI Taxonomy" id="3708"/>
    <lineage>
        <taxon>Eukaryota</taxon>
        <taxon>Viridiplantae</taxon>
        <taxon>Streptophyta</taxon>
        <taxon>Embryophyta</taxon>
        <taxon>Tracheophyta</taxon>
        <taxon>Spermatophyta</taxon>
        <taxon>Magnoliopsida</taxon>
        <taxon>eudicotyledons</taxon>
        <taxon>Gunneridae</taxon>
        <taxon>Pentapetalae</taxon>
        <taxon>rosids</taxon>
        <taxon>malvids</taxon>
        <taxon>Brassicales</taxon>
        <taxon>Brassicaceae</taxon>
        <taxon>Brassiceae</taxon>
        <taxon>Brassica</taxon>
    </lineage>
</organism>
<feature type="region of interest" description="Disordered" evidence="1">
    <location>
        <begin position="9"/>
        <end position="40"/>
    </location>
</feature>
<gene>
    <name evidence="2" type="ORF">DARMORV10_A02P03710.1</name>
</gene>
<proteinExistence type="predicted"/>
<dbReference type="AlphaFoldDB" id="A0A816WM63"/>
<evidence type="ECO:0000256" key="1">
    <source>
        <dbReference type="SAM" id="MobiDB-lite"/>
    </source>
</evidence>
<reference evidence="2" key="1">
    <citation type="submission" date="2021-01" db="EMBL/GenBank/DDBJ databases">
        <authorList>
            <consortium name="Genoscope - CEA"/>
            <person name="William W."/>
        </authorList>
    </citation>
    <scope>NUCLEOTIDE SEQUENCE</scope>
</reference>
<protein>
    <submittedName>
        <fullName evidence="2">(rape) hypothetical protein</fullName>
    </submittedName>
</protein>
<sequence length="40" mass="4341">MKDVKVIELVGDEDWSPPPPNVSSSKNKESGANSTIKSLR</sequence>
<accession>A0A816WM63</accession>
<feature type="compositionally biased region" description="Polar residues" evidence="1">
    <location>
        <begin position="30"/>
        <end position="40"/>
    </location>
</feature>